<comment type="similarity">
    <text evidence="1">Belongs to the eukaryotic ribosomal protein eL39 family.</text>
</comment>
<dbReference type="Ensembl" id="ENSACAT00000051842.1">
    <property type="protein sequence ID" value="ENSACAP00000031313.1"/>
    <property type="gene ID" value="ENSACAG00000035425.1"/>
</dbReference>
<dbReference type="SUPFAM" id="SSF48662">
    <property type="entry name" value="Ribosomal protein L39e"/>
    <property type="match status" value="1"/>
</dbReference>
<dbReference type="KEGG" id="acs:103279673"/>
<reference evidence="4" key="2">
    <citation type="submission" date="2025-08" db="UniProtKB">
        <authorList>
            <consortium name="Ensembl"/>
        </authorList>
    </citation>
    <scope>IDENTIFICATION</scope>
</reference>
<reference evidence="4" key="3">
    <citation type="submission" date="2025-09" db="UniProtKB">
        <authorList>
            <consortium name="Ensembl"/>
        </authorList>
    </citation>
    <scope>IDENTIFICATION</scope>
</reference>
<dbReference type="GO" id="GO:0006412">
    <property type="term" value="P:translation"/>
    <property type="evidence" value="ECO:0007669"/>
    <property type="project" value="InterPro"/>
</dbReference>
<dbReference type="InterPro" id="IPR023626">
    <property type="entry name" value="Ribosomal_eL39_dom_sf"/>
</dbReference>
<organism evidence="4 5">
    <name type="scientific">Anolis carolinensis</name>
    <name type="common">Green anole</name>
    <name type="synonym">American chameleon</name>
    <dbReference type="NCBI Taxonomy" id="28377"/>
    <lineage>
        <taxon>Eukaryota</taxon>
        <taxon>Metazoa</taxon>
        <taxon>Chordata</taxon>
        <taxon>Craniata</taxon>
        <taxon>Vertebrata</taxon>
        <taxon>Euteleostomi</taxon>
        <taxon>Lepidosauria</taxon>
        <taxon>Squamata</taxon>
        <taxon>Bifurcata</taxon>
        <taxon>Unidentata</taxon>
        <taxon>Episquamata</taxon>
        <taxon>Toxicofera</taxon>
        <taxon>Iguania</taxon>
        <taxon>Dactyloidae</taxon>
        <taxon>Anolis</taxon>
    </lineage>
</organism>
<evidence type="ECO:0000256" key="3">
    <source>
        <dbReference type="ARBA" id="ARBA00023274"/>
    </source>
</evidence>
<dbReference type="GO" id="GO:0003735">
    <property type="term" value="F:structural constituent of ribosome"/>
    <property type="evidence" value="ECO:0007669"/>
    <property type="project" value="InterPro"/>
</dbReference>
<keyword evidence="3" id="KW-0687">Ribonucleoprotein</keyword>
<reference evidence="4" key="1">
    <citation type="submission" date="2009-12" db="EMBL/GenBank/DDBJ databases">
        <title>The Genome Sequence of Anolis carolinensis (Green Anole Lizard).</title>
        <authorList>
            <consortium name="The Genome Sequencing Platform"/>
            <person name="Di Palma F."/>
            <person name="Alfoldi J."/>
            <person name="Heiman D."/>
            <person name="Young S."/>
            <person name="Grabherr M."/>
            <person name="Johnson J."/>
            <person name="Lander E.S."/>
            <person name="Lindblad-Toh K."/>
        </authorList>
    </citation>
    <scope>NUCLEOTIDE SEQUENCE [LARGE SCALE GENOMIC DNA]</scope>
    <source>
        <strain evidence="4">JBL SC #1</strain>
    </source>
</reference>
<dbReference type="GO" id="GO:0005840">
    <property type="term" value="C:ribosome"/>
    <property type="evidence" value="ECO:0007669"/>
    <property type="project" value="UniProtKB-KW"/>
</dbReference>
<keyword evidence="2" id="KW-0689">Ribosomal protein</keyword>
<dbReference type="InParanoid" id="A0A803T7X3"/>
<dbReference type="Pfam" id="PF00832">
    <property type="entry name" value="Ribosomal_L39"/>
    <property type="match status" value="1"/>
</dbReference>
<sequence length="43" mass="5465">MSSHKTFNIKQFLAKKQWIWIKAHNQIRYNTKRRHWKRIKLSL</sequence>
<dbReference type="RefSeq" id="XP_062817307.1">
    <property type="nucleotide sequence ID" value="XM_062961237.1"/>
</dbReference>
<dbReference type="Proteomes" id="UP000001646">
    <property type="component" value="Unplaced"/>
</dbReference>
<name>A0A803T7X3_ANOCA</name>
<dbReference type="AlphaFoldDB" id="A0A803T7X3"/>
<dbReference type="OrthoDB" id="6332053at2759"/>
<dbReference type="InterPro" id="IPR000077">
    <property type="entry name" value="Ribosomal_eL39"/>
</dbReference>
<proteinExistence type="inferred from homology"/>
<accession>A0A803T7X3</accession>
<evidence type="ECO:0000313" key="4">
    <source>
        <dbReference type="Ensembl" id="ENSACAP00000031313.1"/>
    </source>
</evidence>
<evidence type="ECO:0008006" key="6">
    <source>
        <dbReference type="Google" id="ProtNLM"/>
    </source>
</evidence>
<protein>
    <recommendedName>
        <fullName evidence="6">60S ribosomal protein L39</fullName>
    </recommendedName>
</protein>
<evidence type="ECO:0000313" key="5">
    <source>
        <dbReference type="Proteomes" id="UP000001646"/>
    </source>
</evidence>
<dbReference type="Gene3D" id="1.10.1620.10">
    <property type="entry name" value="Ribosomal protein L39e"/>
    <property type="match status" value="1"/>
</dbReference>
<dbReference type="GeneID" id="103279673"/>
<gene>
    <name evidence="4" type="primary">LOC103279673</name>
</gene>
<evidence type="ECO:0000256" key="2">
    <source>
        <dbReference type="ARBA" id="ARBA00022980"/>
    </source>
</evidence>
<evidence type="ECO:0000256" key="1">
    <source>
        <dbReference type="ARBA" id="ARBA00009339"/>
    </source>
</evidence>
<dbReference type="GO" id="GO:1990904">
    <property type="term" value="C:ribonucleoprotein complex"/>
    <property type="evidence" value="ECO:0007669"/>
    <property type="project" value="UniProtKB-KW"/>
</dbReference>
<keyword evidence="5" id="KW-1185">Reference proteome</keyword>